<dbReference type="Pfam" id="PF02872">
    <property type="entry name" value="5_nucleotid_C"/>
    <property type="match status" value="1"/>
</dbReference>
<dbReference type="SUPFAM" id="SSF55816">
    <property type="entry name" value="5'-nucleotidase (syn. UDP-sugar hydrolase), C-terminal domain"/>
    <property type="match status" value="1"/>
</dbReference>
<dbReference type="PRINTS" id="PR01607">
    <property type="entry name" value="APYRASEFAMLY"/>
</dbReference>
<dbReference type="InterPro" id="IPR029052">
    <property type="entry name" value="Metallo-depent_PP-like"/>
</dbReference>
<proteinExistence type="predicted"/>
<dbReference type="InterPro" id="IPR008334">
    <property type="entry name" value="5'-Nucleotdase_C"/>
</dbReference>
<dbReference type="Gene3D" id="3.60.21.10">
    <property type="match status" value="1"/>
</dbReference>
<dbReference type="EMBL" id="JAPMLT010000005">
    <property type="protein sequence ID" value="MCX7570642.1"/>
    <property type="molecule type" value="Genomic_DNA"/>
</dbReference>
<keyword evidence="1" id="KW-0732">Signal</keyword>
<comment type="caution">
    <text evidence="3">The sequence shown here is derived from an EMBL/GenBank/DDBJ whole genome shotgun (WGS) entry which is preliminary data.</text>
</comment>
<dbReference type="Proteomes" id="UP001208017">
    <property type="component" value="Unassembled WGS sequence"/>
</dbReference>
<dbReference type="Gene3D" id="2.40.50.90">
    <property type="match status" value="1"/>
</dbReference>
<evidence type="ECO:0000256" key="1">
    <source>
        <dbReference type="ARBA" id="ARBA00022729"/>
    </source>
</evidence>
<gene>
    <name evidence="3" type="ORF">OS242_11765</name>
</gene>
<dbReference type="InterPro" id="IPR035437">
    <property type="entry name" value="SNase_OB-fold_sf"/>
</dbReference>
<dbReference type="RefSeq" id="WP_267151890.1">
    <property type="nucleotide sequence ID" value="NZ_JAPMLT010000005.1"/>
</dbReference>
<dbReference type="SUPFAM" id="SSF50199">
    <property type="entry name" value="Staphylococcal nuclease"/>
    <property type="match status" value="1"/>
</dbReference>
<keyword evidence="4" id="KW-1185">Reference proteome</keyword>
<sequence>MGERLTRKMVSLLLAFSLVFASFVSYGTPLVYAMTATHTVAQAIASTGQATVEGYIVATTAVGPNYTFEGPFPTDTNIALADLATERDKTKILPVQLPSGAIRTALNLKTNAGLIGKKVRITGNLETYFNVTGLKSPTAYEIVSDGTTPPAEPTLMSIADARGKAGQTVIVEGIVTADNSALGGYKLSTYLQDGTGGINLYKGSASGYPDLKEGDKIRVTGSILSYKGLTEIEPAAATDVVVLASGEAVPAAKEVTLADLSAAATAESLEGQLVRVHAFVDGVDATLLGGGYNITLYDNEFNTTLLRVMASTNALPALKPKTWYDITGIVSQYDTDYQFMPRKAADIVASVEQPGAPKPEDRYATAIASTVDGDTVKLNPKVLGAASVRMLSIDTPETNFEGHSQGAHGEAAKQMLKELLPVGTPVEIEPAEAPFDGYGRLLAHVHKGDLDINREMVRLGMAVPYFIYPNFEHFEAYSQAAQEAIQAQRGIWNPADPLAELPYEFRTAMRGEQPSKYAGNFSTKQYVSPARYKEIPVEDRVFFWTEADAKAAGFTYLPGEGELPPVKVQILSINDLHGKIDQTYSEDTNADGVKENIGRMEYLASHLRARESQNQDNTLIVHAGDAVGGSSPVSALFQDEPTVEILESIGFDIGTVGNHELDEGVAEMQRLIAGGDHPKGTVGYDGMNFPLVAANMVWKANGETVLPPYQVLEVGGQKIGFVGVVTRSAAGMVMPSGIQDIAFTDEAAAVNQAVADLKAQGVQAIAVLAHMDAQQDSKGVVTGPSADLANKIDDEVDVIFAAHNHKVVNGIVDNKLIVQAYEYGKAFVDLDLEIDPVSHDIVKKSAEIVYNTQNVTADAPVAAILTHYSEAIAPILNQVVGYTQYDLTGGYGVKGPMGDNALGNLIADSMAYAMGADFGLMNGGGIRDHLNAGPITWQELFNILPFNNVLMKLDVTGAELRTILNAQLSTQYGPDYSVGGFSYTYDLATAKVKDMYLPNGEQIDETKTYSIAVNNFMATSTSRKYAPIGQLGENPVTGAEDLEGLVEYVKAHGQAFAYEASGRIRQADATVTDLGPVTVTAAREAATGQQATLTGTVTAVFQSAWGASGFYLQDETGGAFVYQEGTQAVVGSNVQVTGLTAARDGEFRLIATAPVVKIGTGAAAAQKLESPALLGTSTLGELVLLKNVRISDLRTTNDFGAFEFTVTKDGASAVVKVDPRSGLLFNTFSFQNGQMIDLRGIATQVNGAFVIKPRTADDIIRHQAEFKKK</sequence>
<evidence type="ECO:0000313" key="4">
    <source>
        <dbReference type="Proteomes" id="UP001208017"/>
    </source>
</evidence>
<dbReference type="CDD" id="cd04486">
    <property type="entry name" value="YhcR_OBF_like"/>
    <property type="match status" value="2"/>
</dbReference>
<organism evidence="3 4">
    <name type="scientific">Tumebacillus lacus</name>
    <dbReference type="NCBI Taxonomy" id="2995335"/>
    <lineage>
        <taxon>Bacteria</taxon>
        <taxon>Bacillati</taxon>
        <taxon>Bacillota</taxon>
        <taxon>Bacilli</taxon>
        <taxon>Bacillales</taxon>
        <taxon>Alicyclobacillaceae</taxon>
        <taxon>Tumebacillus</taxon>
    </lineage>
</organism>
<dbReference type="PANTHER" id="PTHR11575">
    <property type="entry name" value="5'-NUCLEOTIDASE-RELATED"/>
    <property type="match status" value="1"/>
</dbReference>
<dbReference type="InterPro" id="IPR045939">
    <property type="entry name" value="YhcR_N"/>
</dbReference>
<reference evidence="3 4" key="1">
    <citation type="submission" date="2022-11" db="EMBL/GenBank/DDBJ databases">
        <title>Study of microbial diversity in lake waters.</title>
        <authorList>
            <person name="Zhang J."/>
        </authorList>
    </citation>
    <scope>NUCLEOTIDE SEQUENCE [LARGE SCALE GENOMIC DNA]</scope>
    <source>
        <strain evidence="3 4">DT12</strain>
    </source>
</reference>
<feature type="domain" description="TNase-like" evidence="2">
    <location>
        <begin position="361"/>
        <end position="494"/>
    </location>
</feature>
<dbReference type="InterPro" id="IPR043744">
    <property type="entry name" value="DUF5689"/>
</dbReference>
<dbReference type="Pfam" id="PF18942">
    <property type="entry name" value="DUF5689"/>
    <property type="match status" value="1"/>
</dbReference>
<dbReference type="InterPro" id="IPR002071">
    <property type="entry name" value="Thermonucl_AS"/>
</dbReference>
<dbReference type="InterPro" id="IPR004843">
    <property type="entry name" value="Calcineurin-like_PHP"/>
</dbReference>
<dbReference type="Pfam" id="PF19886">
    <property type="entry name" value="DUF6359"/>
    <property type="match status" value="1"/>
</dbReference>
<dbReference type="PANTHER" id="PTHR11575:SF24">
    <property type="entry name" value="5'-NUCLEOTIDASE"/>
    <property type="match status" value="1"/>
</dbReference>
<name>A0ABT3X3T6_9BACL</name>
<dbReference type="Pfam" id="PF00565">
    <property type="entry name" value="SNase"/>
    <property type="match status" value="1"/>
</dbReference>
<dbReference type="Gene3D" id="3.90.780.10">
    <property type="entry name" value="5'-Nucleotidase, C-terminal domain"/>
    <property type="match status" value="1"/>
</dbReference>
<accession>A0ABT3X3T6</accession>
<dbReference type="Pfam" id="PF00149">
    <property type="entry name" value="Metallophos"/>
    <property type="match status" value="1"/>
</dbReference>
<dbReference type="PROSITE" id="PS50830">
    <property type="entry name" value="TNASE_3"/>
    <property type="match status" value="1"/>
</dbReference>
<dbReference type="InterPro" id="IPR036907">
    <property type="entry name" value="5'-Nucleotdase_C_sf"/>
</dbReference>
<dbReference type="InterPro" id="IPR006179">
    <property type="entry name" value="5_nucleotidase/apyrase"/>
</dbReference>
<dbReference type="InterPro" id="IPR016071">
    <property type="entry name" value="Staphylococal_nuclease_OB-fold"/>
</dbReference>
<dbReference type="SUPFAM" id="SSF56300">
    <property type="entry name" value="Metallo-dependent phosphatases"/>
    <property type="match status" value="1"/>
</dbReference>
<evidence type="ECO:0000313" key="3">
    <source>
        <dbReference type="EMBL" id="MCX7570642.1"/>
    </source>
</evidence>
<evidence type="ECO:0000259" key="2">
    <source>
        <dbReference type="PROSITE" id="PS50830"/>
    </source>
</evidence>
<dbReference type="SMART" id="SM00318">
    <property type="entry name" value="SNc"/>
    <property type="match status" value="1"/>
</dbReference>
<protein>
    <submittedName>
        <fullName evidence="3">5'-nucleotidase C-terminal domain-containing protein</fullName>
    </submittedName>
</protein>
<dbReference type="PROSITE" id="PS01123">
    <property type="entry name" value="TNASE_1"/>
    <property type="match status" value="1"/>
</dbReference>